<dbReference type="SUPFAM" id="SSF56281">
    <property type="entry name" value="Metallo-hydrolase/oxidoreductase"/>
    <property type="match status" value="1"/>
</dbReference>
<organism evidence="2 3">
    <name type="scientific">Anaerovorax odorimutans</name>
    <dbReference type="NCBI Taxonomy" id="109327"/>
    <lineage>
        <taxon>Bacteria</taxon>
        <taxon>Bacillati</taxon>
        <taxon>Bacillota</taxon>
        <taxon>Clostridia</taxon>
        <taxon>Peptostreptococcales</taxon>
        <taxon>Anaerovoracaceae</taxon>
        <taxon>Anaerovorax</taxon>
    </lineage>
</organism>
<dbReference type="InterPro" id="IPR050855">
    <property type="entry name" value="NDM-1-like"/>
</dbReference>
<feature type="domain" description="Metallo-beta-lactamase" evidence="1">
    <location>
        <begin position="17"/>
        <end position="203"/>
    </location>
</feature>
<sequence>MFELIQAGERTYYIDNPNIMGIYKLNDQEVCLIDSGNGDKAAEEIQNILTQQGWKLKFIINTHTHIDHLGGNRYLMEKWECPAYATNIDNAFANYETLEAAYMYGGYPCNDLNRVFNHPGPIGFLDIEDFDLPEGLEYIRLPGHSFGMIGIKTSDEVWFLADSVLNSKCLEKYQFGYLVDVEGYMNTLKLLQTLEGKLFLPAHGDVVSDIRPLAQGNLENIRKNIDGLLEDCRGGKNFDLILKGVYDRYKMKANVVQNALVGSTLRCYLTYLQDSGRLECYFEDNIMKWKTV</sequence>
<dbReference type="PANTHER" id="PTHR42951:SF14">
    <property type="entry name" value="METALLO-BETA-LACTAMASE SUPERFAMILY PROTEIN"/>
    <property type="match status" value="1"/>
</dbReference>
<dbReference type="Pfam" id="PF00753">
    <property type="entry name" value="Lactamase_B"/>
    <property type="match status" value="1"/>
</dbReference>
<proteinExistence type="predicted"/>
<name>A0ABT1RSE6_9FIRM</name>
<evidence type="ECO:0000313" key="2">
    <source>
        <dbReference type="EMBL" id="MCQ4638134.1"/>
    </source>
</evidence>
<dbReference type="EMBL" id="JANFXK010000021">
    <property type="protein sequence ID" value="MCQ4638134.1"/>
    <property type="molecule type" value="Genomic_DNA"/>
</dbReference>
<gene>
    <name evidence="2" type="ORF">NE619_15470</name>
</gene>
<dbReference type="InterPro" id="IPR001279">
    <property type="entry name" value="Metallo-B-lactamas"/>
</dbReference>
<dbReference type="InterPro" id="IPR036866">
    <property type="entry name" value="RibonucZ/Hydroxyglut_hydro"/>
</dbReference>
<dbReference type="RefSeq" id="WP_256133328.1">
    <property type="nucleotide sequence ID" value="NZ_JANFXK010000021.1"/>
</dbReference>
<dbReference type="Gene3D" id="3.60.15.10">
    <property type="entry name" value="Ribonuclease Z/Hydroxyacylglutathione hydrolase-like"/>
    <property type="match status" value="1"/>
</dbReference>
<comment type="caution">
    <text evidence="2">The sequence shown here is derived from an EMBL/GenBank/DDBJ whole genome shotgun (WGS) entry which is preliminary data.</text>
</comment>
<accession>A0ABT1RSE6</accession>
<evidence type="ECO:0000259" key="1">
    <source>
        <dbReference type="SMART" id="SM00849"/>
    </source>
</evidence>
<protein>
    <submittedName>
        <fullName evidence="2">MBL fold metallo-hydrolase</fullName>
    </submittedName>
</protein>
<dbReference type="CDD" id="cd07743">
    <property type="entry name" value="metallo-hydrolase-like_MBL-fold"/>
    <property type="match status" value="1"/>
</dbReference>
<dbReference type="PANTHER" id="PTHR42951">
    <property type="entry name" value="METALLO-BETA-LACTAMASE DOMAIN-CONTAINING"/>
    <property type="match status" value="1"/>
</dbReference>
<dbReference type="SMART" id="SM00849">
    <property type="entry name" value="Lactamase_B"/>
    <property type="match status" value="1"/>
</dbReference>
<keyword evidence="3" id="KW-1185">Reference proteome</keyword>
<dbReference type="Proteomes" id="UP001524502">
    <property type="component" value="Unassembled WGS sequence"/>
</dbReference>
<evidence type="ECO:0000313" key="3">
    <source>
        <dbReference type="Proteomes" id="UP001524502"/>
    </source>
</evidence>
<reference evidence="2 3" key="1">
    <citation type="submission" date="2022-06" db="EMBL/GenBank/DDBJ databases">
        <title>Isolation of gut microbiota from human fecal samples.</title>
        <authorList>
            <person name="Pamer E.G."/>
            <person name="Barat B."/>
            <person name="Waligurski E."/>
            <person name="Medina S."/>
            <person name="Paddock L."/>
            <person name="Mostad J."/>
        </authorList>
    </citation>
    <scope>NUCLEOTIDE SEQUENCE [LARGE SCALE GENOMIC DNA]</scope>
    <source>
        <strain evidence="2 3">SL.3.17</strain>
    </source>
</reference>